<evidence type="ECO:0000313" key="3">
    <source>
        <dbReference type="Proteomes" id="UP001310890"/>
    </source>
</evidence>
<proteinExistence type="predicted"/>
<protein>
    <submittedName>
        <fullName evidence="2">Uncharacterized protein</fullName>
    </submittedName>
</protein>
<comment type="caution">
    <text evidence="2">The sequence shown here is derived from an EMBL/GenBank/DDBJ whole genome shotgun (WGS) entry which is preliminary data.</text>
</comment>
<feature type="region of interest" description="Disordered" evidence="1">
    <location>
        <begin position="61"/>
        <end position="89"/>
    </location>
</feature>
<evidence type="ECO:0000313" key="2">
    <source>
        <dbReference type="EMBL" id="KAK5104860.1"/>
    </source>
</evidence>
<accession>A0AAN7TA51</accession>
<evidence type="ECO:0000256" key="1">
    <source>
        <dbReference type="SAM" id="MobiDB-lite"/>
    </source>
</evidence>
<name>A0AAN7TA51_9PEZI</name>
<gene>
    <name evidence="2" type="ORF">LTR62_002765</name>
</gene>
<sequence length="89" mass="9927">MPVQKPENSKTPDCPCVSNGGQDQMINFELFSGELEVLDPIWEDEEAEVAHQRALRQLKERQQARGAAKAVEDETRRYLGGRGGGDRGE</sequence>
<dbReference type="EMBL" id="JAVRRL010000190">
    <property type="protein sequence ID" value="KAK5104860.1"/>
    <property type="molecule type" value="Genomic_DNA"/>
</dbReference>
<dbReference type="AlphaFoldDB" id="A0AAN7TA51"/>
<organism evidence="2 3">
    <name type="scientific">Meristemomyces frigidus</name>
    <dbReference type="NCBI Taxonomy" id="1508187"/>
    <lineage>
        <taxon>Eukaryota</taxon>
        <taxon>Fungi</taxon>
        <taxon>Dikarya</taxon>
        <taxon>Ascomycota</taxon>
        <taxon>Pezizomycotina</taxon>
        <taxon>Dothideomycetes</taxon>
        <taxon>Dothideomycetidae</taxon>
        <taxon>Mycosphaerellales</taxon>
        <taxon>Teratosphaeriaceae</taxon>
        <taxon>Meristemomyces</taxon>
    </lineage>
</organism>
<dbReference type="Proteomes" id="UP001310890">
    <property type="component" value="Unassembled WGS sequence"/>
</dbReference>
<reference evidence="2" key="1">
    <citation type="submission" date="2023-08" db="EMBL/GenBank/DDBJ databases">
        <title>Black Yeasts Isolated from many extreme environments.</title>
        <authorList>
            <person name="Coleine C."/>
            <person name="Stajich J.E."/>
            <person name="Selbmann L."/>
        </authorList>
    </citation>
    <scope>NUCLEOTIDE SEQUENCE</scope>
    <source>
        <strain evidence="2">CCFEE 5401</strain>
    </source>
</reference>